<evidence type="ECO:0000313" key="1">
    <source>
        <dbReference type="EMBL" id="AWB49387.1"/>
    </source>
</evidence>
<dbReference type="Proteomes" id="UP000244496">
    <property type="component" value="Chromosome"/>
</dbReference>
<keyword evidence="2" id="KW-1185">Reference proteome</keyword>
<dbReference type="RefSeq" id="WP_108436204.1">
    <property type="nucleotide sequence ID" value="NZ_CP028918.1"/>
</dbReference>
<protein>
    <submittedName>
        <fullName evidence="1">SGNH/GDSL hydrolase family protein</fullName>
    </submittedName>
</protein>
<evidence type="ECO:0000313" key="2">
    <source>
        <dbReference type="Proteomes" id="UP000244496"/>
    </source>
</evidence>
<proteinExistence type="predicted"/>
<dbReference type="AlphaFoldDB" id="A0A2S0UNK9"/>
<dbReference type="GO" id="GO:0016787">
    <property type="term" value="F:hydrolase activity"/>
    <property type="evidence" value="ECO:0007669"/>
    <property type="project" value="UniProtKB-KW"/>
</dbReference>
<keyword evidence="1" id="KW-0378">Hydrolase</keyword>
<gene>
    <name evidence="1" type="ORF">HYN69_13555</name>
</gene>
<sequence length="248" mass="26957">MLVLGDSQLTFGAGVAFVDLLTGMAGTCGLGQRATTGVIGVRSTSLRSWSGRSKAAKRAICDADPKWRVNAAAYGTLSQGKNPFVQIGRGAQFQFCTPERSALGAVFHDGYYKPALVVMFLMGNAAERWAASPEAALEDGRDFTDDLPRGRPCILMTSAPPYREKEVRLRQEAQDNIQSAFDQLGRCSFVPGLTPDTIALNMRNPANFRRKASGKVKHTLHPTEAAARRFLHLRREALCAAISTQLAR</sequence>
<name>A0A2S0UNK9_9RHOB</name>
<accession>A0A2S0UNK9</accession>
<dbReference type="KEGG" id="geh:HYN69_13555"/>
<organism evidence="1 2">
    <name type="scientific">Paragemmobacter aquarius</name>
    <dbReference type="NCBI Taxonomy" id="2169400"/>
    <lineage>
        <taxon>Bacteria</taxon>
        <taxon>Pseudomonadati</taxon>
        <taxon>Pseudomonadota</taxon>
        <taxon>Alphaproteobacteria</taxon>
        <taxon>Rhodobacterales</taxon>
        <taxon>Paracoccaceae</taxon>
        <taxon>Paragemmobacter</taxon>
    </lineage>
</organism>
<dbReference type="OrthoDB" id="7836704at2"/>
<reference evidence="1 2" key="1">
    <citation type="submission" date="2018-04" db="EMBL/GenBank/DDBJ databases">
        <title>Genome sequencing of Gemmobacter.</title>
        <authorList>
            <person name="Yi H."/>
            <person name="Baek M.-G."/>
        </authorList>
    </citation>
    <scope>NUCLEOTIDE SEQUENCE [LARGE SCALE GENOMIC DNA]</scope>
    <source>
        <strain evidence="1 2">HYN0069</strain>
    </source>
</reference>
<dbReference type="EMBL" id="CP028918">
    <property type="protein sequence ID" value="AWB49387.1"/>
    <property type="molecule type" value="Genomic_DNA"/>
</dbReference>